<gene>
    <name evidence="1" type="ORF">B0H16DRAFT_392363</name>
</gene>
<dbReference type="EMBL" id="JARKIB010000245">
    <property type="protein sequence ID" value="KAJ7720036.1"/>
    <property type="molecule type" value="Genomic_DNA"/>
</dbReference>
<accession>A0AAD7HGW3</accession>
<reference evidence="1" key="1">
    <citation type="submission" date="2023-03" db="EMBL/GenBank/DDBJ databases">
        <title>Massive genome expansion in bonnet fungi (Mycena s.s.) driven by repeated elements and novel gene families across ecological guilds.</title>
        <authorList>
            <consortium name="Lawrence Berkeley National Laboratory"/>
            <person name="Harder C.B."/>
            <person name="Miyauchi S."/>
            <person name="Viragh M."/>
            <person name="Kuo A."/>
            <person name="Thoen E."/>
            <person name="Andreopoulos B."/>
            <person name="Lu D."/>
            <person name="Skrede I."/>
            <person name="Drula E."/>
            <person name="Henrissat B."/>
            <person name="Morin E."/>
            <person name="Kohler A."/>
            <person name="Barry K."/>
            <person name="LaButti K."/>
            <person name="Morin E."/>
            <person name="Salamov A."/>
            <person name="Lipzen A."/>
            <person name="Mereny Z."/>
            <person name="Hegedus B."/>
            <person name="Baldrian P."/>
            <person name="Stursova M."/>
            <person name="Weitz H."/>
            <person name="Taylor A."/>
            <person name="Grigoriev I.V."/>
            <person name="Nagy L.G."/>
            <person name="Martin F."/>
            <person name="Kauserud H."/>
        </authorList>
    </citation>
    <scope>NUCLEOTIDE SEQUENCE</scope>
    <source>
        <strain evidence="1">CBHHK182m</strain>
    </source>
</reference>
<proteinExistence type="predicted"/>
<sequence>MELLPADRGDTKFRETLDVPADIWNTLCNEYIEPAFLSRKDILGLQLLNKIWLEEFRPLIYEHINLRTYADAELLVLYTLPCREWLLEHIKTLSIGFPIPLSDTAITPLWTILRSQLPRMTRLQRVIVAFTHRDKEPLGRILDLLLQNVPLPPSLTLLHLRSSCQLIQEEKTLDGRPWLSERWPFDVAAIPSPITNFILSTPHYAFWPPTATQHNTMLQAWTRECREGSLGHRAYTAISTITVNHGYINDGRLAAFSKRIAKQNRARPKGTDPREGLGVDMEHANVEMEGFKGVRLDWKSLGEGKWRSMECAWLYPGGDYEMFGGEREEWKLGWKLDHIYEMRAFEQARISIRVAPHRDVAD</sequence>
<organism evidence="1 2">
    <name type="scientific">Mycena metata</name>
    <dbReference type="NCBI Taxonomy" id="1033252"/>
    <lineage>
        <taxon>Eukaryota</taxon>
        <taxon>Fungi</taxon>
        <taxon>Dikarya</taxon>
        <taxon>Basidiomycota</taxon>
        <taxon>Agaricomycotina</taxon>
        <taxon>Agaricomycetes</taxon>
        <taxon>Agaricomycetidae</taxon>
        <taxon>Agaricales</taxon>
        <taxon>Marasmiineae</taxon>
        <taxon>Mycenaceae</taxon>
        <taxon>Mycena</taxon>
    </lineage>
</organism>
<evidence type="ECO:0000313" key="1">
    <source>
        <dbReference type="EMBL" id="KAJ7720036.1"/>
    </source>
</evidence>
<comment type="caution">
    <text evidence="1">The sequence shown here is derived from an EMBL/GenBank/DDBJ whole genome shotgun (WGS) entry which is preliminary data.</text>
</comment>
<dbReference type="AlphaFoldDB" id="A0AAD7HGW3"/>
<name>A0AAD7HGW3_9AGAR</name>
<protein>
    <submittedName>
        <fullName evidence="1">Uncharacterized protein</fullName>
    </submittedName>
</protein>
<evidence type="ECO:0000313" key="2">
    <source>
        <dbReference type="Proteomes" id="UP001215598"/>
    </source>
</evidence>
<dbReference type="Proteomes" id="UP001215598">
    <property type="component" value="Unassembled WGS sequence"/>
</dbReference>
<keyword evidence="2" id="KW-1185">Reference proteome</keyword>